<evidence type="ECO:0000313" key="4">
    <source>
        <dbReference type="Proteomes" id="UP000242791"/>
    </source>
</evidence>
<evidence type="ECO:0000256" key="1">
    <source>
        <dbReference type="SAM" id="Coils"/>
    </source>
</evidence>
<keyword evidence="1" id="KW-0175">Coiled coil</keyword>
<name>A0A1J9PVD4_9EURO</name>
<dbReference type="AlphaFoldDB" id="A0A1J9PVD4"/>
<protein>
    <recommendedName>
        <fullName evidence="5">CCHC-type domain-containing protein</fullName>
    </recommendedName>
</protein>
<comment type="caution">
    <text evidence="3">The sequence shown here is derived from an EMBL/GenBank/DDBJ whole genome shotgun (WGS) entry which is preliminary data.</text>
</comment>
<accession>A0A1J9PVD4</accession>
<evidence type="ECO:0008006" key="5">
    <source>
        <dbReference type="Google" id="ProtNLM"/>
    </source>
</evidence>
<dbReference type="OrthoDB" id="4191216at2759"/>
<feature type="coiled-coil region" evidence="1">
    <location>
        <begin position="43"/>
        <end position="70"/>
    </location>
</feature>
<dbReference type="VEuPathDB" id="FungiDB:ACJ73_08336"/>
<dbReference type="Proteomes" id="UP000242791">
    <property type="component" value="Unassembled WGS sequence"/>
</dbReference>
<feature type="region of interest" description="Disordered" evidence="2">
    <location>
        <begin position="455"/>
        <end position="493"/>
    </location>
</feature>
<gene>
    <name evidence="3" type="ORF">ACJ73_08336</name>
</gene>
<keyword evidence="4" id="KW-1185">Reference proteome</keyword>
<feature type="region of interest" description="Disordered" evidence="2">
    <location>
        <begin position="1"/>
        <end position="32"/>
    </location>
</feature>
<dbReference type="EMBL" id="LGTZ01001934">
    <property type="protein sequence ID" value="OJD20329.1"/>
    <property type="molecule type" value="Genomic_DNA"/>
</dbReference>
<organism evidence="3 4">
    <name type="scientific">Blastomyces percursus</name>
    <dbReference type="NCBI Taxonomy" id="1658174"/>
    <lineage>
        <taxon>Eukaryota</taxon>
        <taxon>Fungi</taxon>
        <taxon>Dikarya</taxon>
        <taxon>Ascomycota</taxon>
        <taxon>Pezizomycotina</taxon>
        <taxon>Eurotiomycetes</taxon>
        <taxon>Eurotiomycetidae</taxon>
        <taxon>Onygenales</taxon>
        <taxon>Ajellomycetaceae</taxon>
        <taxon>Blastomyces</taxon>
    </lineage>
</organism>
<feature type="compositionally biased region" description="Basic and acidic residues" evidence="2">
    <location>
        <begin position="463"/>
        <end position="477"/>
    </location>
</feature>
<sequence length="506" mass="57286">MEKPPTPPIIGGGNMSKPPIPPKPTTVVPPVTPEHDHILESMKEKMRMRFNQQAKEIENLESAISLLKTQVFQEDNDQVRNLLIPISQQLDEILKLKVDESENLKLVPPFQTSYQPSRYMASQATVEKPYSYAQAVKGDDDIPSRPQPQPVQLAKTLSFEERKKKKDSQLQQSKKHRLILKPSDKKALSLLSNPKFVYSLRNELNQCFLSDDIMSESDNKSPVVATIGTSFMGTSIVVTTTSGFTADFLIRNEEKWRQMVEGKLQTEVLLEKDEKWGKFVLHNVPMDIFDGDEGLIMLQHEIEDYNPPIQLREPPKWLNSYDARRERGVGSVVVTTSSPEQAKVSKIRIAAMQLNVFEYKDMRPAIKKSQIQCKKCQRWGHFPAACRRPISCAICAQNHETREHSCTVCSKIGVACPHSLLKCSNCKEKHIANAKECPFYPKSSGQAEDVFSSNTVEELSTETQEKNLKRRASKVDRTPGSSPSKSKPRKRMVPMKAVEIIIPNCE</sequence>
<evidence type="ECO:0000313" key="3">
    <source>
        <dbReference type="EMBL" id="OJD20329.1"/>
    </source>
</evidence>
<evidence type="ECO:0000256" key="2">
    <source>
        <dbReference type="SAM" id="MobiDB-lite"/>
    </source>
</evidence>
<reference evidence="3 4" key="1">
    <citation type="submission" date="2015-08" db="EMBL/GenBank/DDBJ databases">
        <title>Emmonsia species relationships and genome sequence.</title>
        <authorList>
            <person name="Cuomo C.A."/>
            <person name="Schwartz I.S."/>
            <person name="Kenyon C."/>
            <person name="De Hoog G.S."/>
            <person name="Govender N.P."/>
            <person name="Botha A."/>
            <person name="Moreno L."/>
            <person name="De Vries M."/>
            <person name="Munoz J.F."/>
            <person name="Stielow J.B."/>
        </authorList>
    </citation>
    <scope>NUCLEOTIDE SEQUENCE [LARGE SCALE GENOMIC DNA]</scope>
    <source>
        <strain evidence="3 4">EI222</strain>
    </source>
</reference>
<proteinExistence type="predicted"/>